<keyword evidence="6" id="KW-0811">Translocation</keyword>
<name>F2NAP2_CORGP</name>
<evidence type="ECO:0000256" key="4">
    <source>
        <dbReference type="ARBA" id="ARBA00022927"/>
    </source>
</evidence>
<dbReference type="PANTHER" id="PTHR42982:SF1">
    <property type="entry name" value="SEC-INDEPENDENT PROTEIN TRANSLOCASE PROTEIN TATA"/>
    <property type="match status" value="1"/>
</dbReference>
<dbReference type="GO" id="GO:0015031">
    <property type="term" value="P:protein transport"/>
    <property type="evidence" value="ECO:0007669"/>
    <property type="project" value="UniProtKB-KW"/>
</dbReference>
<evidence type="ECO:0000256" key="7">
    <source>
        <dbReference type="ARBA" id="ARBA00023136"/>
    </source>
</evidence>
<evidence type="ECO:0000256" key="3">
    <source>
        <dbReference type="ARBA" id="ARBA00022692"/>
    </source>
</evidence>
<keyword evidence="5 8" id="KW-1133">Transmembrane helix</keyword>
<gene>
    <name evidence="9" type="ordered locus">Corgl_1397</name>
</gene>
<dbReference type="STRING" id="700015.Corgl_1397"/>
<dbReference type="Pfam" id="PF02416">
    <property type="entry name" value="TatA_B_E"/>
    <property type="match status" value="1"/>
</dbReference>
<dbReference type="AlphaFoldDB" id="F2NAP2"/>
<sequence>MMPKGVFPWIVVLVIALLALGPKNLPKLGKSLGSTVKSIREGMEDDEETAEVEKTSNVPEDEEIRLLEAKLAAAKKKKEQAQEKEDAE</sequence>
<proteinExistence type="predicted"/>
<reference evidence="10" key="1">
    <citation type="journal article" date="2013" name="Stand. Genomic Sci.">
        <title>Complete genome sequence of Coriobacterium glomerans type strain (PW2(T)) from the midgut of Pyrrhocoris apterus L. (red soldier bug).</title>
        <authorList>
            <person name="Stackebrandt E."/>
            <person name="Zeytun A."/>
            <person name="Lapidus A."/>
            <person name="Nolan M."/>
            <person name="Lucas S."/>
            <person name="Hammon N."/>
            <person name="Deshpande S."/>
            <person name="Cheng J.F."/>
            <person name="Tapia R."/>
            <person name="Goodwin L.A."/>
            <person name="Pitluck S."/>
            <person name="Liolios K."/>
            <person name="Pagani I."/>
            <person name="Ivanova N."/>
            <person name="Mavromatis K."/>
            <person name="Mikhailova N."/>
            <person name="Huntemann M."/>
            <person name="Pati A."/>
            <person name="Chen A."/>
            <person name="Palaniappan K."/>
            <person name="Chang Y.J."/>
            <person name="Land M."/>
            <person name="Hauser L."/>
            <person name="Rohde M."/>
            <person name="Pukall R."/>
            <person name="Goker M."/>
            <person name="Detter J.C."/>
            <person name="Woyke T."/>
            <person name="Bristow J."/>
            <person name="Eisen J.A."/>
            <person name="Markowitz V."/>
            <person name="Hugenholtz P."/>
            <person name="Kyrpides N.C."/>
            <person name="Klenk H.P."/>
        </authorList>
    </citation>
    <scope>NUCLEOTIDE SEQUENCE</scope>
    <source>
        <strain evidence="10">ATCC 49209 / DSM 20642 / JCM 10262 / PW2</strain>
    </source>
</reference>
<keyword evidence="3 8" id="KW-0812">Transmembrane</keyword>
<dbReference type="eggNOG" id="COG1826">
    <property type="taxonomic scope" value="Bacteria"/>
</dbReference>
<dbReference type="Gene3D" id="1.20.5.3310">
    <property type="match status" value="1"/>
</dbReference>
<evidence type="ECO:0000256" key="5">
    <source>
        <dbReference type="ARBA" id="ARBA00022989"/>
    </source>
</evidence>
<feature type="transmembrane region" description="Helical" evidence="8">
    <location>
        <begin position="6"/>
        <end position="22"/>
    </location>
</feature>
<protein>
    <submittedName>
        <fullName evidence="9">Sec-independent translocation protein mttA/Hcf106</fullName>
    </submittedName>
</protein>
<evidence type="ECO:0000256" key="1">
    <source>
        <dbReference type="ARBA" id="ARBA00004167"/>
    </source>
</evidence>
<dbReference type="InterPro" id="IPR003369">
    <property type="entry name" value="TatA/B/E"/>
</dbReference>
<keyword evidence="4" id="KW-0653">Protein transport</keyword>
<evidence type="ECO:0000313" key="9">
    <source>
        <dbReference type="EMBL" id="AEB07498.1"/>
    </source>
</evidence>
<evidence type="ECO:0000256" key="8">
    <source>
        <dbReference type="SAM" id="Phobius"/>
    </source>
</evidence>
<keyword evidence="7 8" id="KW-0472">Membrane</keyword>
<dbReference type="GO" id="GO:0016020">
    <property type="term" value="C:membrane"/>
    <property type="evidence" value="ECO:0007669"/>
    <property type="project" value="UniProtKB-ARBA"/>
</dbReference>
<dbReference type="KEGG" id="cgo:Corgl_1397"/>
<comment type="subcellular location">
    <subcellularLocation>
        <location evidence="1">Membrane</location>
        <topology evidence="1">Single-pass membrane protein</topology>
    </subcellularLocation>
</comment>
<evidence type="ECO:0000313" key="10">
    <source>
        <dbReference type="Proteomes" id="UP000006851"/>
    </source>
</evidence>
<dbReference type="Proteomes" id="UP000006851">
    <property type="component" value="Chromosome"/>
</dbReference>
<dbReference type="RefSeq" id="WP_013709240.1">
    <property type="nucleotide sequence ID" value="NC_015389.1"/>
</dbReference>
<dbReference type="PANTHER" id="PTHR42982">
    <property type="entry name" value="SEC-INDEPENDENT PROTEIN TRANSLOCASE PROTEIN TATA"/>
    <property type="match status" value="1"/>
</dbReference>
<accession>F2NAP2</accession>
<keyword evidence="10" id="KW-1185">Reference proteome</keyword>
<dbReference type="HOGENOM" id="CLU_086034_1_5_11"/>
<dbReference type="EMBL" id="CP002628">
    <property type="protein sequence ID" value="AEB07498.1"/>
    <property type="molecule type" value="Genomic_DNA"/>
</dbReference>
<keyword evidence="2" id="KW-0813">Transport</keyword>
<evidence type="ECO:0000256" key="2">
    <source>
        <dbReference type="ARBA" id="ARBA00022448"/>
    </source>
</evidence>
<organism evidence="9 10">
    <name type="scientific">Coriobacterium glomerans (strain ATCC 49209 / DSM 20642 / JCM 10262 / PW2)</name>
    <dbReference type="NCBI Taxonomy" id="700015"/>
    <lineage>
        <taxon>Bacteria</taxon>
        <taxon>Bacillati</taxon>
        <taxon>Actinomycetota</taxon>
        <taxon>Coriobacteriia</taxon>
        <taxon>Coriobacteriales</taxon>
        <taxon>Coriobacteriaceae</taxon>
        <taxon>Coriobacterium</taxon>
    </lineage>
</organism>
<evidence type="ECO:0000256" key="6">
    <source>
        <dbReference type="ARBA" id="ARBA00023010"/>
    </source>
</evidence>